<evidence type="ECO:0000313" key="2">
    <source>
        <dbReference type="EMBL" id="KJL25930.1"/>
    </source>
</evidence>
<dbReference type="Proteomes" id="UP000033725">
    <property type="component" value="Unassembled WGS sequence"/>
</dbReference>
<reference evidence="2 3" key="1">
    <citation type="submission" date="2015-02" db="EMBL/GenBank/DDBJ databases">
        <title>Draft genome sequences of ten Microbacterium spp. with emphasis on heavy metal contaminated environments.</title>
        <authorList>
            <person name="Corretto E."/>
        </authorList>
    </citation>
    <scope>NUCLEOTIDE SEQUENCE [LARGE SCALE GENOMIC DNA]</scope>
    <source>
        <strain evidence="2 3">BEL163</strain>
    </source>
</reference>
<proteinExistence type="predicted"/>
<protein>
    <submittedName>
        <fullName evidence="2">Uncharacterized protein</fullName>
    </submittedName>
</protein>
<gene>
    <name evidence="2" type="ORF">RN51_00437</name>
</gene>
<dbReference type="InterPro" id="IPR027417">
    <property type="entry name" value="P-loop_NTPase"/>
</dbReference>
<dbReference type="Gene3D" id="3.40.50.300">
    <property type="entry name" value="P-loop containing nucleotide triphosphate hydrolases"/>
    <property type="match status" value="1"/>
</dbReference>
<dbReference type="EMBL" id="JYIV01000014">
    <property type="protein sequence ID" value="KJL25930.1"/>
    <property type="molecule type" value="Genomic_DNA"/>
</dbReference>
<dbReference type="RefSeq" id="WP_052674543.1">
    <property type="nucleotide sequence ID" value="NZ_JYIV01000014.1"/>
</dbReference>
<dbReference type="SUPFAM" id="SSF52540">
    <property type="entry name" value="P-loop containing nucleoside triphosphate hydrolases"/>
    <property type="match status" value="1"/>
</dbReference>
<feature type="region of interest" description="Disordered" evidence="1">
    <location>
        <begin position="442"/>
        <end position="461"/>
    </location>
</feature>
<accession>A0A0F0L0N7</accession>
<dbReference type="OrthoDB" id="5125686at2"/>
<comment type="caution">
    <text evidence="2">The sequence shown here is derived from an EMBL/GenBank/DDBJ whole genome shotgun (WGS) entry which is preliminary data.</text>
</comment>
<name>A0A0F0L0N7_9MICO</name>
<dbReference type="Pfam" id="PF13481">
    <property type="entry name" value="AAA_25"/>
    <property type="match status" value="1"/>
</dbReference>
<sequence length="461" mass="49839">MKINDAEVIRVSASTRDDVFADAAEMVRRDADNVPAAALAIVESTGTPRRDAIDYVIEHAPVMEADEERKIRRRAKKLIEKKHDPRVVAYVGRTPDELSRLAEFDEDMEKERRRRAVRRALDAEEAATGDEPADDYADVAALIEAGVTRRTPDAGALRNDGVRLAYSGAVNGLVGPPESGKTLVAIASACDTLKAGGSVLHIDSDHNGAEATISHYIAADGVERDVLADRARFRYVDVRSADHLRRVVAEAAEWRPDFVVVDSVGEIVPLMGGESNSNDDYRRIHREVLSPLADLGAAVLVLDHVTKEEGRGGYAIGAGAKKAAIDGSYLAVATVEPFVPGVGGAASLSILKDRHGGLRAESPAGKSPTAAVFRLDSRDGASTWEFWRGRSSEERDDEQAEADVAFVLALDPFPTSRTKLQAALKASQGKGWRDERANAALTEARRRRESAATTFPIESKE</sequence>
<organism evidence="2 3">
    <name type="scientific">Microbacterium oxydans</name>
    <dbReference type="NCBI Taxonomy" id="82380"/>
    <lineage>
        <taxon>Bacteria</taxon>
        <taxon>Bacillati</taxon>
        <taxon>Actinomycetota</taxon>
        <taxon>Actinomycetes</taxon>
        <taxon>Micrococcales</taxon>
        <taxon>Microbacteriaceae</taxon>
        <taxon>Microbacterium</taxon>
    </lineage>
</organism>
<evidence type="ECO:0000256" key="1">
    <source>
        <dbReference type="SAM" id="MobiDB-lite"/>
    </source>
</evidence>
<dbReference type="AlphaFoldDB" id="A0A0F0L0N7"/>
<evidence type="ECO:0000313" key="3">
    <source>
        <dbReference type="Proteomes" id="UP000033725"/>
    </source>
</evidence>
<dbReference type="PATRIC" id="fig|82380.10.peg.434"/>